<sequence length="331" mass="37283">GSKLSIWHKACAAYEAIKFFYLYLNGCMNFQLETGCTVVMSLHTHKMTNDSNALAHFKLGLVELSVKKHMIMHCPGINQQMADWLSQAKEHWHPSKACSAVPEMGSLKEAKEMISSNGIVYMVGALMASTWSTMDSTDTAKEMSPSASDDGNWVDSGDGHGIPLWTDDNDKDWVPHDDEDVNSGNPQLPLHAEQYCTVQVALHDLLQPSDFTDCQVEDAEIQSWIALCHQHEWLEDLLMPEFHMVEMKCLHSTILYELVGRHGMHDAVGTWVLALTCQATHWYIKAVHHALAHLGNMHTLKFIAWHIWCLSLHMIIQSVCSSYHTCQVSVI</sequence>
<protein>
    <submittedName>
        <fullName evidence="1">Uncharacterized protein</fullName>
    </submittedName>
</protein>
<evidence type="ECO:0000313" key="2">
    <source>
        <dbReference type="Proteomes" id="UP001143981"/>
    </source>
</evidence>
<comment type="caution">
    <text evidence="1">The sequence shown here is derived from an EMBL/GenBank/DDBJ whole genome shotgun (WGS) entry which is preliminary data.</text>
</comment>
<organism evidence="1 2">
    <name type="scientific">Coemansia biformis</name>
    <dbReference type="NCBI Taxonomy" id="1286918"/>
    <lineage>
        <taxon>Eukaryota</taxon>
        <taxon>Fungi</taxon>
        <taxon>Fungi incertae sedis</taxon>
        <taxon>Zoopagomycota</taxon>
        <taxon>Kickxellomycotina</taxon>
        <taxon>Kickxellomycetes</taxon>
        <taxon>Kickxellales</taxon>
        <taxon>Kickxellaceae</taxon>
        <taxon>Coemansia</taxon>
    </lineage>
</organism>
<evidence type="ECO:0000313" key="1">
    <source>
        <dbReference type="EMBL" id="KAJ1728893.1"/>
    </source>
</evidence>
<name>A0A9W7YCB8_9FUNG</name>
<dbReference type="Proteomes" id="UP001143981">
    <property type="component" value="Unassembled WGS sequence"/>
</dbReference>
<feature type="non-terminal residue" evidence="1">
    <location>
        <position position="1"/>
    </location>
</feature>
<gene>
    <name evidence="1" type="ORF">LPJ61_003798</name>
</gene>
<keyword evidence="2" id="KW-1185">Reference proteome</keyword>
<dbReference type="EMBL" id="JANBOI010000718">
    <property type="protein sequence ID" value="KAJ1728893.1"/>
    <property type="molecule type" value="Genomic_DNA"/>
</dbReference>
<reference evidence="1" key="1">
    <citation type="submission" date="2022-07" db="EMBL/GenBank/DDBJ databases">
        <title>Phylogenomic reconstructions and comparative analyses of Kickxellomycotina fungi.</title>
        <authorList>
            <person name="Reynolds N.K."/>
            <person name="Stajich J.E."/>
            <person name="Barry K."/>
            <person name="Grigoriev I.V."/>
            <person name="Crous P."/>
            <person name="Smith M.E."/>
        </authorList>
    </citation>
    <scope>NUCLEOTIDE SEQUENCE</scope>
    <source>
        <strain evidence="1">BCRC 34381</strain>
    </source>
</reference>
<proteinExistence type="predicted"/>
<dbReference type="AlphaFoldDB" id="A0A9W7YCB8"/>
<accession>A0A9W7YCB8</accession>